<dbReference type="AlphaFoldDB" id="A0A1F7YZF4"/>
<accession>A0A1F7YZF4</accession>
<dbReference type="Proteomes" id="UP000178870">
    <property type="component" value="Unassembled WGS sequence"/>
</dbReference>
<protein>
    <submittedName>
        <fullName evidence="1">Uncharacterized protein</fullName>
    </submittedName>
</protein>
<sequence>MNKEMILDRSAEIMVLLEEMGVFTPEEIASMSIFKALSESVGGSVELFSGNFPDEQRLGEQIIQGEEFETAQRKVLGDS</sequence>
<comment type="caution">
    <text evidence="1">The sequence shown here is derived from an EMBL/GenBank/DDBJ whole genome shotgun (WGS) entry which is preliminary data.</text>
</comment>
<dbReference type="EMBL" id="MGGP01000020">
    <property type="protein sequence ID" value="OGM31855.1"/>
    <property type="molecule type" value="Genomic_DNA"/>
</dbReference>
<reference evidence="1 2" key="1">
    <citation type="journal article" date="2016" name="Nat. Commun.">
        <title>Thousands of microbial genomes shed light on interconnected biogeochemical processes in an aquifer system.</title>
        <authorList>
            <person name="Anantharaman K."/>
            <person name="Brown C.T."/>
            <person name="Hug L.A."/>
            <person name="Sharon I."/>
            <person name="Castelle C.J."/>
            <person name="Probst A.J."/>
            <person name="Thomas B.C."/>
            <person name="Singh A."/>
            <person name="Wilkins M.J."/>
            <person name="Karaoz U."/>
            <person name="Brodie E.L."/>
            <person name="Williams K.H."/>
            <person name="Hubbard S.S."/>
            <person name="Banfield J.F."/>
        </authorList>
    </citation>
    <scope>NUCLEOTIDE SEQUENCE [LARGE SCALE GENOMIC DNA]</scope>
</reference>
<gene>
    <name evidence="1" type="ORF">A2803_01050</name>
</gene>
<organism evidence="1 2">
    <name type="scientific">Candidatus Woesebacteria bacterium RIFCSPHIGHO2_01_FULL_44_21</name>
    <dbReference type="NCBI Taxonomy" id="1802503"/>
    <lineage>
        <taxon>Bacteria</taxon>
        <taxon>Candidatus Woeseibacteriota</taxon>
    </lineage>
</organism>
<evidence type="ECO:0000313" key="1">
    <source>
        <dbReference type="EMBL" id="OGM31855.1"/>
    </source>
</evidence>
<proteinExistence type="predicted"/>
<evidence type="ECO:0000313" key="2">
    <source>
        <dbReference type="Proteomes" id="UP000178870"/>
    </source>
</evidence>
<name>A0A1F7YZF4_9BACT</name>